<name>A0A9D1JQK1_9FIRM</name>
<dbReference type="Proteomes" id="UP000823927">
    <property type="component" value="Unassembled WGS sequence"/>
</dbReference>
<reference evidence="7" key="2">
    <citation type="journal article" date="2021" name="PeerJ">
        <title>Extensive microbial diversity within the chicken gut microbiome revealed by metagenomics and culture.</title>
        <authorList>
            <person name="Gilroy R."/>
            <person name="Ravi A."/>
            <person name="Getino M."/>
            <person name="Pursley I."/>
            <person name="Horton D.L."/>
            <person name="Alikhan N.F."/>
            <person name="Baker D."/>
            <person name="Gharbi K."/>
            <person name="Hall N."/>
            <person name="Watson M."/>
            <person name="Adriaenssens E.M."/>
            <person name="Foster-Nyarko E."/>
            <person name="Jarju S."/>
            <person name="Secka A."/>
            <person name="Antonio M."/>
            <person name="Oren A."/>
            <person name="Chaudhuri R.R."/>
            <person name="La Ragione R."/>
            <person name="Hildebrand F."/>
            <person name="Pallen M.J."/>
        </authorList>
    </citation>
    <scope>NUCLEOTIDE SEQUENCE</scope>
    <source>
        <strain evidence="7">CHK178-757</strain>
    </source>
</reference>
<organism evidence="7 8">
    <name type="scientific">Candidatus Scybalocola faecigallinarum</name>
    <dbReference type="NCBI Taxonomy" id="2840941"/>
    <lineage>
        <taxon>Bacteria</taxon>
        <taxon>Bacillati</taxon>
        <taxon>Bacillota</taxon>
        <taxon>Clostridia</taxon>
        <taxon>Lachnospirales</taxon>
        <taxon>Lachnospiraceae</taxon>
        <taxon>Lachnospiraceae incertae sedis</taxon>
        <taxon>Candidatus Scybalocola (ex Gilroy et al. 2021)</taxon>
    </lineage>
</organism>
<evidence type="ECO:0000256" key="3">
    <source>
        <dbReference type="ARBA" id="ARBA00022801"/>
    </source>
</evidence>
<dbReference type="PANTHER" id="PTHR43817">
    <property type="entry name" value="GLYCOSYL HYDROLASE"/>
    <property type="match status" value="1"/>
</dbReference>
<dbReference type="AlphaFoldDB" id="A0A9D1JQK1"/>
<dbReference type="GO" id="GO:0004553">
    <property type="term" value="F:hydrolase activity, hydrolyzing O-glycosyl compounds"/>
    <property type="evidence" value="ECO:0007669"/>
    <property type="project" value="InterPro"/>
</dbReference>
<dbReference type="InterPro" id="IPR023296">
    <property type="entry name" value="Glyco_hydro_beta-prop_sf"/>
</dbReference>
<evidence type="ECO:0000313" key="8">
    <source>
        <dbReference type="Proteomes" id="UP000823927"/>
    </source>
</evidence>
<keyword evidence="4 6" id="KW-0326">Glycosidase</keyword>
<protein>
    <submittedName>
        <fullName evidence="7">Family 43 glycosylhydrolase</fullName>
    </submittedName>
</protein>
<dbReference type="Pfam" id="PF04616">
    <property type="entry name" value="Glyco_hydro_43"/>
    <property type="match status" value="1"/>
</dbReference>
<evidence type="ECO:0000256" key="2">
    <source>
        <dbReference type="ARBA" id="ARBA00022729"/>
    </source>
</evidence>
<proteinExistence type="inferred from homology"/>
<dbReference type="PIRSF" id="PIRSF025414">
    <property type="entry name" value="Alpha-L-arabinofuranosidase"/>
    <property type="match status" value="1"/>
</dbReference>
<dbReference type="InterPro" id="IPR006710">
    <property type="entry name" value="Glyco_hydro_43"/>
</dbReference>
<evidence type="ECO:0000256" key="4">
    <source>
        <dbReference type="ARBA" id="ARBA00023295"/>
    </source>
</evidence>
<comment type="similarity">
    <text evidence="1 6">Belongs to the glycosyl hydrolase 43 family.</text>
</comment>
<dbReference type="EMBL" id="DVIT01000026">
    <property type="protein sequence ID" value="HIS47248.1"/>
    <property type="molecule type" value="Genomic_DNA"/>
</dbReference>
<evidence type="ECO:0000256" key="1">
    <source>
        <dbReference type="ARBA" id="ARBA00009865"/>
    </source>
</evidence>
<sequence length="329" mass="37930">MNQSNYRKTEYNLPFIEQRADPYVYRAADGTYYFTASVPTYDRIVLRHADTILGLRDAKEITLWNKHSEGPQSIHIWAPEIHYINGGWYIYYAAGDKDDVWEIRPYVLRCTGDDPMKDSWEEMGPMLAADDDHFSFKDFSLDATVFENNGELFYIWAEKTGVGKKISNLYIAKLAAPNKLSTVQVLLTTPDYDWERIDFWVNEGPAILKHDGKIFMTFSASATGIYYCMGMLYADEDSDLLDPLSWTKLRNPVFQTQEALGIYGPGHNSFVKAEDGVTDLCVYHARQYDEIIGDPLYDPNRHAMIMRVTYDEKGFPVFSAKESWEKILK</sequence>
<evidence type="ECO:0000256" key="5">
    <source>
        <dbReference type="PIRSR" id="PIRSR606710-2"/>
    </source>
</evidence>
<dbReference type="PANTHER" id="PTHR43817:SF1">
    <property type="entry name" value="HYDROLASE, FAMILY 43, PUTATIVE (AFU_ORTHOLOGUE AFUA_3G01660)-RELATED"/>
    <property type="match status" value="1"/>
</dbReference>
<accession>A0A9D1JQK1</accession>
<dbReference type="SUPFAM" id="SSF75005">
    <property type="entry name" value="Arabinanase/levansucrase/invertase"/>
    <property type="match status" value="1"/>
</dbReference>
<feature type="site" description="Important for catalytic activity, responsible for pKa modulation of the active site Glu and correct orientation of both the proton donor and substrate" evidence="5">
    <location>
        <position position="142"/>
    </location>
</feature>
<evidence type="ECO:0000256" key="6">
    <source>
        <dbReference type="RuleBase" id="RU361187"/>
    </source>
</evidence>
<keyword evidence="2" id="KW-0732">Signal</keyword>
<reference evidence="7" key="1">
    <citation type="submission" date="2020-10" db="EMBL/GenBank/DDBJ databases">
        <authorList>
            <person name="Gilroy R."/>
        </authorList>
    </citation>
    <scope>NUCLEOTIDE SEQUENCE</scope>
    <source>
        <strain evidence="7">CHK178-757</strain>
    </source>
</reference>
<dbReference type="InterPro" id="IPR016828">
    <property type="entry name" value="Alpha-L-arabinofuranosidase"/>
</dbReference>
<dbReference type="GO" id="GO:0005975">
    <property type="term" value="P:carbohydrate metabolic process"/>
    <property type="evidence" value="ECO:0007669"/>
    <property type="project" value="InterPro"/>
</dbReference>
<evidence type="ECO:0000313" key="7">
    <source>
        <dbReference type="EMBL" id="HIS47248.1"/>
    </source>
</evidence>
<dbReference type="Gene3D" id="2.115.10.20">
    <property type="entry name" value="Glycosyl hydrolase domain, family 43"/>
    <property type="match status" value="1"/>
</dbReference>
<comment type="caution">
    <text evidence="7">The sequence shown here is derived from an EMBL/GenBank/DDBJ whole genome shotgun (WGS) entry which is preliminary data.</text>
</comment>
<keyword evidence="3 6" id="KW-0378">Hydrolase</keyword>
<gene>
    <name evidence="7" type="ORF">IAB46_06770</name>
</gene>